<keyword evidence="8 11" id="KW-0503">Monooxygenase</keyword>
<name>A0AA86IYD6_TRAVE</name>
<organism evidence="11">
    <name type="scientific">Trametes versicolor</name>
    <name type="common">White-rot fungus</name>
    <name type="synonym">Coriolus versicolor</name>
    <dbReference type="NCBI Taxonomy" id="5325"/>
    <lineage>
        <taxon>Eukaryota</taxon>
        <taxon>Fungi</taxon>
        <taxon>Dikarya</taxon>
        <taxon>Basidiomycota</taxon>
        <taxon>Agaricomycotina</taxon>
        <taxon>Agaricomycetes</taxon>
        <taxon>Polyporales</taxon>
        <taxon>Polyporaceae</taxon>
        <taxon>Trametes</taxon>
    </lineage>
</organism>
<proteinExistence type="evidence at transcript level"/>
<keyword evidence="5 9" id="KW-0479">Metal-binding</keyword>
<feature type="chain" id="PRO_5041735208" evidence="10">
    <location>
        <begin position="22"/>
        <end position="536"/>
    </location>
</feature>
<dbReference type="Gene3D" id="1.10.630.10">
    <property type="entry name" value="Cytochrome P450"/>
    <property type="match status" value="1"/>
</dbReference>
<comment type="similarity">
    <text evidence="3">Belongs to the cytochrome P450 family.</text>
</comment>
<dbReference type="Pfam" id="PF00067">
    <property type="entry name" value="p450"/>
    <property type="match status" value="1"/>
</dbReference>
<dbReference type="GO" id="GO:0020037">
    <property type="term" value="F:heme binding"/>
    <property type="evidence" value="ECO:0007669"/>
    <property type="project" value="InterPro"/>
</dbReference>
<evidence type="ECO:0000256" key="8">
    <source>
        <dbReference type="ARBA" id="ARBA00023033"/>
    </source>
</evidence>
<evidence type="ECO:0000256" key="7">
    <source>
        <dbReference type="ARBA" id="ARBA00023004"/>
    </source>
</evidence>
<keyword evidence="10" id="KW-0732">Signal</keyword>
<dbReference type="PRINTS" id="PR00385">
    <property type="entry name" value="P450"/>
</dbReference>
<evidence type="ECO:0000256" key="3">
    <source>
        <dbReference type="ARBA" id="ARBA00010617"/>
    </source>
</evidence>
<dbReference type="CDD" id="cd11069">
    <property type="entry name" value="CYP_FUM15-like"/>
    <property type="match status" value="1"/>
</dbReference>
<gene>
    <name evidence="11" type="primary">CYP5150H3</name>
</gene>
<dbReference type="InterPro" id="IPR036396">
    <property type="entry name" value="Cyt_P450_sf"/>
</dbReference>
<keyword evidence="6" id="KW-0560">Oxidoreductase</keyword>
<keyword evidence="7 9" id="KW-0408">Iron</keyword>
<evidence type="ECO:0000256" key="6">
    <source>
        <dbReference type="ARBA" id="ARBA00023002"/>
    </source>
</evidence>
<dbReference type="InterPro" id="IPR001128">
    <property type="entry name" value="Cyt_P450"/>
</dbReference>
<dbReference type="AlphaFoldDB" id="A0AA86IYD6"/>
<dbReference type="EMBL" id="LC761738">
    <property type="protein sequence ID" value="BED42983.1"/>
    <property type="molecule type" value="mRNA"/>
</dbReference>
<evidence type="ECO:0000256" key="9">
    <source>
        <dbReference type="PIRSR" id="PIRSR602401-1"/>
    </source>
</evidence>
<dbReference type="InterPro" id="IPR050121">
    <property type="entry name" value="Cytochrome_P450_monoxygenase"/>
</dbReference>
<dbReference type="PANTHER" id="PTHR24305:SF166">
    <property type="entry name" value="CYTOCHROME P450 12A4, MITOCHONDRIAL-RELATED"/>
    <property type="match status" value="1"/>
</dbReference>
<evidence type="ECO:0000256" key="5">
    <source>
        <dbReference type="ARBA" id="ARBA00022723"/>
    </source>
</evidence>
<evidence type="ECO:0000256" key="1">
    <source>
        <dbReference type="ARBA" id="ARBA00001971"/>
    </source>
</evidence>
<evidence type="ECO:0000313" key="11">
    <source>
        <dbReference type="EMBL" id="BED42983.1"/>
    </source>
</evidence>
<dbReference type="PANTHER" id="PTHR24305">
    <property type="entry name" value="CYTOCHROME P450"/>
    <property type="match status" value="1"/>
</dbReference>
<accession>A0AA86IYD6</accession>
<dbReference type="GO" id="GO:0004497">
    <property type="term" value="F:monooxygenase activity"/>
    <property type="evidence" value="ECO:0007669"/>
    <property type="project" value="UniProtKB-KW"/>
</dbReference>
<reference evidence="11" key="1">
    <citation type="submission" date="2023-03" db="EMBL/GenBank/DDBJ databases">
        <title>cytochrome P450 monooxygenase from Trametes versicolor.</title>
        <authorList>
            <person name="Ichinose H."/>
        </authorList>
    </citation>
    <scope>NUCLEOTIDE SEQUENCE</scope>
    <source>
        <strain evidence="11">NBRC 30340</strain>
    </source>
</reference>
<dbReference type="SUPFAM" id="SSF48264">
    <property type="entry name" value="Cytochrome P450"/>
    <property type="match status" value="1"/>
</dbReference>
<dbReference type="InterPro" id="IPR002401">
    <property type="entry name" value="Cyt_P450_E_grp-I"/>
</dbReference>
<feature type="signal peptide" evidence="10">
    <location>
        <begin position="1"/>
        <end position="21"/>
    </location>
</feature>
<comment type="cofactor">
    <cofactor evidence="1 9">
        <name>heme</name>
        <dbReference type="ChEBI" id="CHEBI:30413"/>
    </cofactor>
</comment>
<dbReference type="PRINTS" id="PR00463">
    <property type="entry name" value="EP450I"/>
</dbReference>
<comment type="pathway">
    <text evidence="2">Secondary metabolite biosynthesis.</text>
</comment>
<sequence>MILYAALLCAAFFLWRRLRSPRSSLDKLPGPPSGSFLLGNAIQLSDRRGWDFHTSIARKYGPVIKVHWLFGTLGLYIFDPLAMSQVIKDTAKYDEPSWYIGTNHMMLGPGILSVAGDTHKKQRKMLTPVFSAKHLRTVVPIFYRVTDKLIEAISSRVPTHSEGAGVDVLGWMSRAALELIGQAGIGYSFDPLTEDKPDAYADAVKNFAPVTTASEILLLRQLAPFFERLGPAWLHRWVMEKMPVRNVRRAVQITDALYERSLEIFRTKKAALEAGEDTDAKDIMSILLRANMEASGEDQLPEDQLLGQMSTIIFAAMDTTSNAMSRTLQLLAEHPEVQTKLRREIVDAKLAAGGPLDYDKLHALPYLDAVCRETLRLHAPGPQAVRVALEDAVLPLSHPVRATDGTLLHEVAVPRGTNIFVSVIACNRNEALWGPDAGEWKPERWLAPLPAALESASIPGVYSNLMTFLGGARSCIGFTFSQLEMMVVLSEMIANFTFAPSEKPVVWNLSGISYPTVSTESTKPELWLKVGVVREG</sequence>
<dbReference type="GO" id="GO:0016705">
    <property type="term" value="F:oxidoreductase activity, acting on paired donors, with incorporation or reduction of molecular oxygen"/>
    <property type="evidence" value="ECO:0007669"/>
    <property type="project" value="InterPro"/>
</dbReference>
<dbReference type="GO" id="GO:0005506">
    <property type="term" value="F:iron ion binding"/>
    <property type="evidence" value="ECO:0007669"/>
    <property type="project" value="InterPro"/>
</dbReference>
<protein>
    <submittedName>
        <fullName evidence="11">Cytochrome P450 monooxygenase</fullName>
    </submittedName>
</protein>
<keyword evidence="4 9" id="KW-0349">Heme</keyword>
<feature type="binding site" description="axial binding residue" evidence="9">
    <location>
        <position position="475"/>
    </location>
    <ligand>
        <name>heme</name>
        <dbReference type="ChEBI" id="CHEBI:30413"/>
    </ligand>
    <ligandPart>
        <name>Fe</name>
        <dbReference type="ChEBI" id="CHEBI:18248"/>
    </ligandPart>
</feature>
<evidence type="ECO:0000256" key="4">
    <source>
        <dbReference type="ARBA" id="ARBA00022617"/>
    </source>
</evidence>
<evidence type="ECO:0000256" key="2">
    <source>
        <dbReference type="ARBA" id="ARBA00005179"/>
    </source>
</evidence>
<evidence type="ECO:0000256" key="10">
    <source>
        <dbReference type="SAM" id="SignalP"/>
    </source>
</evidence>